<reference evidence="9 10" key="1">
    <citation type="submission" date="2016-02" db="EMBL/GenBank/DDBJ databases">
        <authorList>
            <person name="Wen L."/>
            <person name="He K."/>
            <person name="Yang H."/>
        </authorList>
    </citation>
    <scope>NUCLEOTIDE SEQUENCE [LARGE SCALE GENOMIC DNA]</scope>
    <source>
        <strain evidence="9 10">CV41</strain>
    </source>
</reference>
<keyword evidence="4 6" id="KW-0269">Exonuclease</keyword>
<dbReference type="STRING" id="1548208.AXK12_01770"/>
<dbReference type="PANTHER" id="PTHR23355:SF9">
    <property type="entry name" value="DIS3-LIKE EXONUCLEASE 2"/>
    <property type="match status" value="1"/>
</dbReference>
<evidence type="ECO:0000256" key="7">
    <source>
        <dbReference type="SAM" id="MobiDB-lite"/>
    </source>
</evidence>
<feature type="domain" description="S1 motif" evidence="8">
    <location>
        <begin position="742"/>
        <end position="810"/>
    </location>
</feature>
<evidence type="ECO:0000256" key="5">
    <source>
        <dbReference type="ARBA" id="ARBA00022884"/>
    </source>
</evidence>
<dbReference type="InterPro" id="IPR001900">
    <property type="entry name" value="RNase_II/R"/>
</dbReference>
<dbReference type="GO" id="GO:0005829">
    <property type="term" value="C:cytosol"/>
    <property type="evidence" value="ECO:0007669"/>
    <property type="project" value="TreeGrafter"/>
</dbReference>
<evidence type="ECO:0000256" key="3">
    <source>
        <dbReference type="ARBA" id="ARBA00022801"/>
    </source>
</evidence>
<dbReference type="AlphaFoldDB" id="A0A139SS60"/>
<evidence type="ECO:0000256" key="4">
    <source>
        <dbReference type="ARBA" id="ARBA00022839"/>
    </source>
</evidence>
<keyword evidence="1 6" id="KW-0963">Cytoplasm</keyword>
<dbReference type="Proteomes" id="UP000071392">
    <property type="component" value="Unassembled WGS sequence"/>
</dbReference>
<dbReference type="InterPro" id="IPR003029">
    <property type="entry name" value="S1_domain"/>
</dbReference>
<feature type="compositionally biased region" description="Basic and acidic residues" evidence="7">
    <location>
        <begin position="163"/>
        <end position="172"/>
    </location>
</feature>
<dbReference type="GO" id="GO:0003723">
    <property type="term" value="F:RNA binding"/>
    <property type="evidence" value="ECO:0007669"/>
    <property type="project" value="UniProtKB-UniRule"/>
</dbReference>
<proteinExistence type="inferred from homology"/>
<accession>A0A139SS60</accession>
<comment type="catalytic activity">
    <reaction evidence="6">
        <text>Exonucleolytic cleavage in the 3'- to 5'-direction to yield nucleoside 5'-phosphates.</text>
        <dbReference type="EC" id="3.1.13.1"/>
    </reaction>
</comment>
<dbReference type="GO" id="GO:0006402">
    <property type="term" value="P:mRNA catabolic process"/>
    <property type="evidence" value="ECO:0007669"/>
    <property type="project" value="TreeGrafter"/>
</dbReference>
<dbReference type="SMART" id="SM00955">
    <property type="entry name" value="RNB"/>
    <property type="match status" value="1"/>
</dbReference>
<gene>
    <name evidence="6" type="primary">rnr</name>
    <name evidence="9" type="ORF">AXK12_01770</name>
</gene>
<dbReference type="Pfam" id="PF00773">
    <property type="entry name" value="RNB"/>
    <property type="match status" value="1"/>
</dbReference>
<protein>
    <recommendedName>
        <fullName evidence="6">Ribonuclease R</fullName>
        <shortName evidence="6">RNase R</shortName>
        <ecNumber evidence="6">3.1.13.1</ecNumber>
    </recommendedName>
</protein>
<comment type="caution">
    <text evidence="9">The sequence shown here is derived from an EMBL/GenBank/DDBJ whole genome shotgun (WGS) entry which is preliminary data.</text>
</comment>
<feature type="region of interest" description="Disordered" evidence="7">
    <location>
        <begin position="142"/>
        <end position="172"/>
    </location>
</feature>
<dbReference type="EC" id="3.1.13.1" evidence="6"/>
<dbReference type="RefSeq" id="WP_068710943.1">
    <property type="nucleotide sequence ID" value="NZ_LSZP01000008.1"/>
</dbReference>
<name>A0A139SS60_9BACT</name>
<comment type="subcellular location">
    <subcellularLocation>
        <location evidence="6">Cytoplasm</location>
    </subcellularLocation>
</comment>
<keyword evidence="5 6" id="KW-0694">RNA-binding</keyword>
<evidence type="ECO:0000256" key="6">
    <source>
        <dbReference type="HAMAP-Rule" id="MF_01895"/>
    </source>
</evidence>
<comment type="function">
    <text evidence="6">3'-5' exoribonuclease that releases 5'-nucleoside monophosphates and is involved in maturation of structured RNAs.</text>
</comment>
<dbReference type="InterPro" id="IPR040476">
    <property type="entry name" value="CSD2"/>
</dbReference>
<feature type="region of interest" description="Disordered" evidence="7">
    <location>
        <begin position="64"/>
        <end position="87"/>
    </location>
</feature>
<dbReference type="Pfam" id="PF17876">
    <property type="entry name" value="CSD2"/>
    <property type="match status" value="1"/>
</dbReference>
<dbReference type="InterPro" id="IPR050180">
    <property type="entry name" value="RNR_Ribonuclease"/>
</dbReference>
<dbReference type="PROSITE" id="PS50126">
    <property type="entry name" value="S1"/>
    <property type="match status" value="1"/>
</dbReference>
<evidence type="ECO:0000259" key="8">
    <source>
        <dbReference type="PROSITE" id="PS50126"/>
    </source>
</evidence>
<dbReference type="Pfam" id="PF00575">
    <property type="entry name" value="S1"/>
    <property type="match status" value="1"/>
</dbReference>
<evidence type="ECO:0000256" key="2">
    <source>
        <dbReference type="ARBA" id="ARBA00022722"/>
    </source>
</evidence>
<keyword evidence="2 6" id="KW-0540">Nuclease</keyword>
<dbReference type="InterPro" id="IPR011805">
    <property type="entry name" value="RNase_R"/>
</dbReference>
<dbReference type="PROSITE" id="PS01175">
    <property type="entry name" value="RIBONUCLEASE_II"/>
    <property type="match status" value="1"/>
</dbReference>
<dbReference type="OrthoDB" id="9764149at2"/>
<comment type="similarity">
    <text evidence="6">Belongs to the RNR ribonuclease family. RNase R subfamily.</text>
</comment>
<evidence type="ECO:0000256" key="1">
    <source>
        <dbReference type="ARBA" id="ARBA00022490"/>
    </source>
</evidence>
<evidence type="ECO:0000313" key="9">
    <source>
        <dbReference type="EMBL" id="KXU37429.1"/>
    </source>
</evidence>
<dbReference type="HAMAP" id="MF_01895">
    <property type="entry name" value="RNase_R"/>
    <property type="match status" value="1"/>
</dbReference>
<dbReference type="InterPro" id="IPR022966">
    <property type="entry name" value="RNase_II/R_CS"/>
</dbReference>
<dbReference type="PANTHER" id="PTHR23355">
    <property type="entry name" value="RIBONUCLEASE"/>
    <property type="match status" value="1"/>
</dbReference>
<dbReference type="GO" id="GO:0008859">
    <property type="term" value="F:exoribonuclease II activity"/>
    <property type="evidence" value="ECO:0007669"/>
    <property type="project" value="UniProtKB-UniRule"/>
</dbReference>
<keyword evidence="3 6" id="KW-0378">Hydrolase</keyword>
<dbReference type="EMBL" id="LSZP01000008">
    <property type="protein sequence ID" value="KXU37429.1"/>
    <property type="molecule type" value="Genomic_DNA"/>
</dbReference>
<organism evidence="9 10">
    <name type="scientific">Cephaloticoccus capnophilus</name>
    <dbReference type="NCBI Taxonomy" id="1548208"/>
    <lineage>
        <taxon>Bacteria</taxon>
        <taxon>Pseudomonadati</taxon>
        <taxon>Verrucomicrobiota</taxon>
        <taxon>Opitutia</taxon>
        <taxon>Opitutales</taxon>
        <taxon>Opitutaceae</taxon>
        <taxon>Cephaloticoccus</taxon>
    </lineage>
</organism>
<keyword evidence="10" id="KW-1185">Reference proteome</keyword>
<dbReference type="InterPro" id="IPR012340">
    <property type="entry name" value="NA-bd_OB-fold"/>
</dbReference>
<dbReference type="SUPFAM" id="SSF50249">
    <property type="entry name" value="Nucleic acid-binding proteins"/>
    <property type="match status" value="2"/>
</dbReference>
<sequence>MKLNERLIALLREAKSRPLSASEIASQLGLPKRERKALSTAIQRLLNAGKLHRSRAGLLSLPASKAARKTESAQHSQPTSTHDELSGEIRFRSGGSAYVVIDSANGAAAGLPASAPAQTIQIAATAAGTALHGDRVALRLIGNTPRRGPQARYAARSKKHRRDSPSERDDELRGEVLRVLSRSRDTLVGELRKNGKHWFVTPDDPRFAREVLVEAPNRIARASRTASFAQNSLTPAPTEGDKVVVRLDAWDTRNAPLTGTLVARLGRTHEPRAELLGVLETYKLSPAFPHEVEAEAAALPAKVRPAELIGRLDYREIPTLTIDPDDAKDFDDALSIEPLPKGRTRVGIHIADVATYVRPDTALDREAQKRGNSTYLVGTVIPMLPEKLSNGLCSLVEGEDRLCKAVFLTFDAQGAILEKDFAATVIRSRKRLTYKQAYALLFTDDLQKVRSLPLPPKHQTGSTGRALSTLPQRELAALQIWVRRLWKIASALRRERMAHGSLDLDMPETKIYVDEQGYADRLERVDNDESHQLIEEFMLAANEAVAQLTRSARLPSLYRVHDDPEPDRLNELRSELATHGLSVGNLAVRAELTRLLAQLATHPQGHLLRSQLLRSLKKACYREKPDGHYGLHKRDYTHFTSPIRRYADLVVHRVLASHLAQKNKHPAGRGEKITGKTLSISTASAGARGGQHIAAHRYTAAVVAALGEHLSQTELNAQAAERESVKIKTLEFFERELAKPVPTHFAAIVTEVRSTGFFIELTESLTFGFLPLANFGKKRKLAARIRAGDPLEVVVHKVDRFRRTIDFRAAP</sequence>
<evidence type="ECO:0000313" key="10">
    <source>
        <dbReference type="Proteomes" id="UP000071392"/>
    </source>
</evidence>